<dbReference type="GO" id="GO:0003700">
    <property type="term" value="F:DNA-binding transcription factor activity"/>
    <property type="evidence" value="ECO:0007669"/>
    <property type="project" value="TreeGrafter"/>
</dbReference>
<dbReference type="PANTHER" id="PTHR30055">
    <property type="entry name" value="HTH-TYPE TRANSCRIPTIONAL REGULATOR RUTR"/>
    <property type="match status" value="1"/>
</dbReference>
<dbReference type="InterPro" id="IPR001647">
    <property type="entry name" value="HTH_TetR"/>
</dbReference>
<dbReference type="PROSITE" id="PS50977">
    <property type="entry name" value="HTH_TETR_2"/>
    <property type="match status" value="1"/>
</dbReference>
<keyword evidence="2" id="KW-0238">DNA-binding</keyword>
<dbReference type="PANTHER" id="PTHR30055:SF234">
    <property type="entry name" value="HTH-TYPE TRANSCRIPTIONAL REGULATOR BETI"/>
    <property type="match status" value="1"/>
</dbReference>
<organism evidence="5">
    <name type="scientific">freshwater metagenome</name>
    <dbReference type="NCBI Taxonomy" id="449393"/>
    <lineage>
        <taxon>unclassified sequences</taxon>
        <taxon>metagenomes</taxon>
        <taxon>ecological metagenomes</taxon>
    </lineage>
</organism>
<evidence type="ECO:0000256" key="2">
    <source>
        <dbReference type="ARBA" id="ARBA00023125"/>
    </source>
</evidence>
<dbReference type="InterPro" id="IPR023772">
    <property type="entry name" value="DNA-bd_HTH_TetR-type_CS"/>
</dbReference>
<name>A0A6J5YY14_9ZZZZ</name>
<evidence type="ECO:0000313" key="5">
    <source>
        <dbReference type="EMBL" id="CAB4332929.1"/>
    </source>
</evidence>
<keyword evidence="3" id="KW-0804">Transcription</keyword>
<reference evidence="5" key="1">
    <citation type="submission" date="2020-05" db="EMBL/GenBank/DDBJ databases">
        <authorList>
            <person name="Chiriac C."/>
            <person name="Salcher M."/>
            <person name="Ghai R."/>
            <person name="Kavagutti S V."/>
        </authorList>
    </citation>
    <scope>NUCLEOTIDE SEQUENCE</scope>
</reference>
<dbReference type="Pfam" id="PF00440">
    <property type="entry name" value="TetR_N"/>
    <property type="match status" value="1"/>
</dbReference>
<proteinExistence type="predicted"/>
<accession>A0A6J5YY14</accession>
<dbReference type="GO" id="GO:0000976">
    <property type="term" value="F:transcription cis-regulatory region binding"/>
    <property type="evidence" value="ECO:0007669"/>
    <property type="project" value="TreeGrafter"/>
</dbReference>
<dbReference type="SUPFAM" id="SSF46689">
    <property type="entry name" value="Homeodomain-like"/>
    <property type="match status" value="1"/>
</dbReference>
<dbReference type="Gene3D" id="1.10.357.10">
    <property type="entry name" value="Tetracycline Repressor, domain 2"/>
    <property type="match status" value="1"/>
</dbReference>
<dbReference type="InterPro" id="IPR009057">
    <property type="entry name" value="Homeodomain-like_sf"/>
</dbReference>
<protein>
    <submittedName>
        <fullName evidence="5">Unannotated protein</fullName>
    </submittedName>
</protein>
<dbReference type="AlphaFoldDB" id="A0A6J5YY14"/>
<keyword evidence="1" id="KW-0805">Transcription regulation</keyword>
<dbReference type="InterPro" id="IPR050109">
    <property type="entry name" value="HTH-type_TetR-like_transc_reg"/>
</dbReference>
<feature type="domain" description="HTH tetR-type" evidence="4">
    <location>
        <begin position="13"/>
        <end position="73"/>
    </location>
</feature>
<dbReference type="EMBL" id="CAESAK010000027">
    <property type="protein sequence ID" value="CAB4332929.1"/>
    <property type="molecule type" value="Genomic_DNA"/>
</dbReference>
<evidence type="ECO:0000256" key="3">
    <source>
        <dbReference type="ARBA" id="ARBA00023163"/>
    </source>
</evidence>
<gene>
    <name evidence="5" type="ORF">UFOPK3775_00324</name>
</gene>
<evidence type="ECO:0000256" key="1">
    <source>
        <dbReference type="ARBA" id="ARBA00023015"/>
    </source>
</evidence>
<dbReference type="PROSITE" id="PS01081">
    <property type="entry name" value="HTH_TETR_1"/>
    <property type="match status" value="1"/>
</dbReference>
<evidence type="ECO:0000259" key="4">
    <source>
        <dbReference type="PROSITE" id="PS50977"/>
    </source>
</evidence>
<sequence length="173" mass="18744">MQPKYQHQTGVHRRTESAILEGTKELITRSGIAGLSMIEIADHSEVSRATLYNHFRDKDAVLAALITSEVNRLVELASSAGTPADALESLSISVSSDKALAAMRMHDGKELVRALTNTQSEHFITIAQVIYSATKSEAGTGIAMRWLIGQVLQPITAEQSRNQAIALVEGTLF</sequence>
<dbReference type="PRINTS" id="PR00455">
    <property type="entry name" value="HTHTETR"/>
</dbReference>